<accession>A0A4Z0M2Z7</accession>
<dbReference type="SUPFAM" id="SSF56059">
    <property type="entry name" value="Glutathione synthetase ATP-binding domain-like"/>
    <property type="match status" value="1"/>
</dbReference>
<dbReference type="InterPro" id="IPR011761">
    <property type="entry name" value="ATP-grasp"/>
</dbReference>
<evidence type="ECO:0000313" key="7">
    <source>
        <dbReference type="EMBL" id="TGD73982.1"/>
    </source>
</evidence>
<dbReference type="GO" id="GO:0004638">
    <property type="term" value="F:phosphoribosylaminoimidazole carboxylase activity"/>
    <property type="evidence" value="ECO:0007669"/>
    <property type="project" value="InterPro"/>
</dbReference>
<evidence type="ECO:0000256" key="3">
    <source>
        <dbReference type="ARBA" id="ARBA00022840"/>
    </source>
</evidence>
<protein>
    <recommendedName>
        <fullName evidence="4 5">N5-carboxyaminoimidazole ribonucleotide synthase</fullName>
        <shortName evidence="4 5">N5-CAIR synthase</shortName>
        <ecNumber evidence="4 5">6.3.4.18</ecNumber>
    </recommendedName>
    <alternativeName>
        <fullName evidence="4 5">5-(carboxyamino)imidazole ribonucleotide synthetase</fullName>
    </alternativeName>
</protein>
<feature type="binding site" evidence="4">
    <location>
        <position position="204"/>
    </location>
    <ligand>
        <name>ATP</name>
        <dbReference type="ChEBI" id="CHEBI:30616"/>
    </ligand>
</feature>
<comment type="pathway">
    <text evidence="4 5">Purine metabolism; IMP biosynthesis via de novo pathway; 5-amino-1-(5-phospho-D-ribosyl)imidazole-4-carboxylate from 5-amino-1-(5-phospho-D-ribosyl)imidazole (N5-CAIR route): step 1/2.</text>
</comment>
<keyword evidence="8" id="KW-1185">Reference proteome</keyword>
<dbReference type="PANTHER" id="PTHR11609:SF5">
    <property type="entry name" value="PHOSPHORIBOSYLAMINOIMIDAZOLE CARBOXYLASE"/>
    <property type="match status" value="1"/>
</dbReference>
<dbReference type="EC" id="6.3.4.18" evidence="4 5"/>
<dbReference type="SUPFAM" id="SSF52440">
    <property type="entry name" value="PreATP-grasp domain"/>
    <property type="match status" value="1"/>
</dbReference>
<keyword evidence="1 4" id="KW-0547">Nucleotide-binding</keyword>
<dbReference type="InterPro" id="IPR040686">
    <property type="entry name" value="PurK_C"/>
</dbReference>
<dbReference type="OrthoDB" id="9804625at2"/>
<feature type="binding site" evidence="4">
    <location>
        <begin position="258"/>
        <end position="259"/>
    </location>
    <ligand>
        <name>ATP</name>
        <dbReference type="ChEBI" id="CHEBI:30616"/>
    </ligand>
</feature>
<dbReference type="Proteomes" id="UP000298050">
    <property type="component" value="Unassembled WGS sequence"/>
</dbReference>
<dbReference type="GO" id="GO:0005524">
    <property type="term" value="F:ATP binding"/>
    <property type="evidence" value="ECO:0007669"/>
    <property type="project" value="UniProtKB-UniRule"/>
</dbReference>
<feature type="domain" description="ATP-grasp" evidence="6">
    <location>
        <begin position="105"/>
        <end position="288"/>
    </location>
</feature>
<feature type="binding site" evidence="4">
    <location>
        <position position="101"/>
    </location>
    <ligand>
        <name>ATP</name>
        <dbReference type="ChEBI" id="CHEBI:30616"/>
    </ligand>
</feature>
<dbReference type="Gene3D" id="3.30.470.20">
    <property type="entry name" value="ATP-grasp fold, B domain"/>
    <property type="match status" value="1"/>
</dbReference>
<proteinExistence type="inferred from homology"/>
<dbReference type="EMBL" id="SRLE01000006">
    <property type="protein sequence ID" value="TGD73982.1"/>
    <property type="molecule type" value="Genomic_DNA"/>
</dbReference>
<dbReference type="InterPro" id="IPR013815">
    <property type="entry name" value="ATP_grasp_subdomain_1"/>
</dbReference>
<keyword evidence="2 4" id="KW-0658">Purine biosynthesis</keyword>
<dbReference type="HAMAP" id="MF_01928">
    <property type="entry name" value="PurK"/>
    <property type="match status" value="1"/>
</dbReference>
<reference evidence="7 8" key="1">
    <citation type="submission" date="2019-04" db="EMBL/GenBank/DDBJ databases">
        <title>Taxonomy of novel Haliea sp. from mangrove soil of West Coast of India.</title>
        <authorList>
            <person name="Verma A."/>
            <person name="Kumar P."/>
            <person name="Krishnamurthi S."/>
        </authorList>
    </citation>
    <scope>NUCLEOTIDE SEQUENCE [LARGE SCALE GENOMIC DNA]</scope>
    <source>
        <strain evidence="7 8">SAOS-164</strain>
    </source>
</reference>
<dbReference type="AlphaFoldDB" id="A0A4Z0M2Z7"/>
<dbReference type="PANTHER" id="PTHR11609">
    <property type="entry name" value="PURINE BIOSYNTHESIS PROTEIN 6/7, PUR6/7"/>
    <property type="match status" value="1"/>
</dbReference>
<evidence type="ECO:0000313" key="8">
    <source>
        <dbReference type="Proteomes" id="UP000298050"/>
    </source>
</evidence>
<dbReference type="InterPro" id="IPR005875">
    <property type="entry name" value="PurK"/>
</dbReference>
<evidence type="ECO:0000256" key="1">
    <source>
        <dbReference type="ARBA" id="ARBA00022741"/>
    </source>
</evidence>
<feature type="binding site" evidence="4">
    <location>
        <begin position="173"/>
        <end position="176"/>
    </location>
    <ligand>
        <name>ATP</name>
        <dbReference type="ChEBI" id="CHEBI:30616"/>
    </ligand>
</feature>
<dbReference type="Gene3D" id="3.30.1490.20">
    <property type="entry name" value="ATP-grasp fold, A domain"/>
    <property type="match status" value="1"/>
</dbReference>
<dbReference type="Pfam" id="PF02222">
    <property type="entry name" value="ATP-grasp"/>
    <property type="match status" value="1"/>
</dbReference>
<comment type="similarity">
    <text evidence="4 5">Belongs to the PurK/PurT family.</text>
</comment>
<comment type="caution">
    <text evidence="4">Lacks conserved residue(s) required for the propagation of feature annotation.</text>
</comment>
<dbReference type="InterPro" id="IPR016185">
    <property type="entry name" value="PreATP-grasp_dom_sf"/>
</dbReference>
<evidence type="ECO:0000256" key="5">
    <source>
        <dbReference type="RuleBase" id="RU361200"/>
    </source>
</evidence>
<dbReference type="InterPro" id="IPR003135">
    <property type="entry name" value="ATP-grasp_carboxylate-amine"/>
</dbReference>
<comment type="catalytic activity">
    <reaction evidence="4 5">
        <text>5-amino-1-(5-phospho-beta-D-ribosyl)imidazole + hydrogencarbonate + ATP = 5-carboxyamino-1-(5-phospho-D-ribosyl)imidazole + ADP + phosphate + 2 H(+)</text>
        <dbReference type="Rhea" id="RHEA:19317"/>
        <dbReference type="ChEBI" id="CHEBI:15378"/>
        <dbReference type="ChEBI" id="CHEBI:17544"/>
        <dbReference type="ChEBI" id="CHEBI:30616"/>
        <dbReference type="ChEBI" id="CHEBI:43474"/>
        <dbReference type="ChEBI" id="CHEBI:58730"/>
        <dbReference type="ChEBI" id="CHEBI:137981"/>
        <dbReference type="ChEBI" id="CHEBI:456216"/>
        <dbReference type="EC" id="6.3.4.18"/>
    </reaction>
</comment>
<dbReference type="InterPro" id="IPR054350">
    <property type="entry name" value="PurT/PurK_preATP-grasp"/>
</dbReference>
<dbReference type="InterPro" id="IPR011054">
    <property type="entry name" value="Rudment_hybrid_motif"/>
</dbReference>
<evidence type="ECO:0000256" key="4">
    <source>
        <dbReference type="HAMAP-Rule" id="MF_01928"/>
    </source>
</evidence>
<feature type="binding site" evidence="4">
    <location>
        <position position="181"/>
    </location>
    <ligand>
        <name>ATP</name>
        <dbReference type="ChEBI" id="CHEBI:30616"/>
    </ligand>
</feature>
<dbReference type="Gene3D" id="3.40.50.20">
    <property type="match status" value="1"/>
</dbReference>
<keyword evidence="4 5" id="KW-0436">Ligase</keyword>
<comment type="function">
    <text evidence="5">Catalyzes the ATP-dependent conversion of 5-aminoimidazole ribonucleotide (AIR) and HCO(3)- to N5-carboxyaminoimidazole ribonucleotide (N5-CAIR).</text>
</comment>
<sequence>MHIAIVGCGQLSRMLALAGLPLGFTFSFIAAPREDTRCVTGLGTTATWQPGQPVGHLYQALGQPDCVTVEKEQVDAGLLTQLQHYCPVLPNPEAVATCGHRWRERQLLVRLGIPCAAHRYDTPASQCVASLSLPLVAKSCRDGYDGKNQWRLDTPEDVASFDRQQLYRDCIIEQRIPFERELSQVSVRSRTGRICHYPLTDNHHENGILVQSVAPAVDVPATIASQAQDMISRIMEALDYVGVMAMECFLVSGELLVNELAPRVHNSGHWTQSGSATSQFENHVRAIAGLELGGTDMHGVCGMLNLIGTQRPPVDLLSASTTLHWYGKTVRPARKLGHVNFRARSHPELVQEIGRFQQSCTRVQPA</sequence>
<dbReference type="GO" id="GO:0034028">
    <property type="term" value="F:5-(carboxyamino)imidazole ribonucleotide synthase activity"/>
    <property type="evidence" value="ECO:0007669"/>
    <property type="project" value="UniProtKB-UniRule"/>
</dbReference>
<comment type="caution">
    <text evidence="7">The sequence shown here is derived from an EMBL/GenBank/DDBJ whole genome shotgun (WGS) entry which is preliminary data.</text>
</comment>
<dbReference type="PROSITE" id="PS50975">
    <property type="entry name" value="ATP_GRASP"/>
    <property type="match status" value="1"/>
</dbReference>
<dbReference type="GO" id="GO:0005829">
    <property type="term" value="C:cytosol"/>
    <property type="evidence" value="ECO:0007669"/>
    <property type="project" value="TreeGrafter"/>
</dbReference>
<dbReference type="GO" id="GO:0006189">
    <property type="term" value="P:'de novo' IMP biosynthetic process"/>
    <property type="evidence" value="ECO:0007669"/>
    <property type="project" value="UniProtKB-UniRule"/>
</dbReference>
<keyword evidence="3 4" id="KW-0067">ATP-binding</keyword>
<dbReference type="SUPFAM" id="SSF51246">
    <property type="entry name" value="Rudiment single hybrid motif"/>
    <property type="match status" value="1"/>
</dbReference>
<evidence type="ECO:0000256" key="2">
    <source>
        <dbReference type="ARBA" id="ARBA00022755"/>
    </source>
</evidence>
<comment type="function">
    <text evidence="4">Catalyzes the ATP-dependent conversion of 5-aminoimidazole ribonucleotide (AIR) and HCO(3)(-) to N5-carboxyaminoimidazole ribonucleotide (N5-CAIR).</text>
</comment>
<dbReference type="Pfam" id="PF17769">
    <property type="entry name" value="PurK_C"/>
    <property type="match status" value="1"/>
</dbReference>
<organism evidence="7 8">
    <name type="scientific">Mangrovimicrobium sediminis</name>
    <dbReference type="NCBI Taxonomy" id="2562682"/>
    <lineage>
        <taxon>Bacteria</taxon>
        <taxon>Pseudomonadati</taxon>
        <taxon>Pseudomonadota</taxon>
        <taxon>Gammaproteobacteria</taxon>
        <taxon>Cellvibrionales</taxon>
        <taxon>Halieaceae</taxon>
        <taxon>Mangrovimicrobium</taxon>
    </lineage>
</organism>
<evidence type="ECO:0000259" key="6">
    <source>
        <dbReference type="PROSITE" id="PS50975"/>
    </source>
</evidence>
<dbReference type="Pfam" id="PF22660">
    <property type="entry name" value="RS_preATP-grasp-like"/>
    <property type="match status" value="1"/>
</dbReference>
<name>A0A4Z0M2Z7_9GAMM</name>
<feature type="binding site" evidence="4">
    <location>
        <position position="138"/>
    </location>
    <ligand>
        <name>ATP</name>
        <dbReference type="ChEBI" id="CHEBI:30616"/>
    </ligand>
</feature>
<dbReference type="GO" id="GO:0046872">
    <property type="term" value="F:metal ion binding"/>
    <property type="evidence" value="ECO:0007669"/>
    <property type="project" value="InterPro"/>
</dbReference>
<dbReference type="NCBIfam" id="NF004679">
    <property type="entry name" value="PRK06019.1-5"/>
    <property type="match status" value="1"/>
</dbReference>
<comment type="subunit">
    <text evidence="4 5">Homodimer.</text>
</comment>
<dbReference type="NCBIfam" id="TIGR01161">
    <property type="entry name" value="purK"/>
    <property type="match status" value="1"/>
</dbReference>
<gene>
    <name evidence="4 5" type="primary">purK</name>
    <name evidence="7" type="ORF">E4634_07520</name>
</gene>
<dbReference type="UniPathway" id="UPA00074">
    <property type="reaction ID" value="UER00942"/>
</dbReference>